<name>A0A182KIV6_9DIPT</name>
<dbReference type="VEuPathDB" id="VectorBase:ACHR014368"/>
<protein>
    <submittedName>
        <fullName evidence="1">Uncharacterized protein</fullName>
    </submittedName>
</protein>
<organism evidence="1 2">
    <name type="scientific">Anopheles christyi</name>
    <dbReference type="NCBI Taxonomy" id="43041"/>
    <lineage>
        <taxon>Eukaryota</taxon>
        <taxon>Metazoa</taxon>
        <taxon>Ecdysozoa</taxon>
        <taxon>Arthropoda</taxon>
        <taxon>Hexapoda</taxon>
        <taxon>Insecta</taxon>
        <taxon>Pterygota</taxon>
        <taxon>Neoptera</taxon>
        <taxon>Endopterygota</taxon>
        <taxon>Diptera</taxon>
        <taxon>Nematocera</taxon>
        <taxon>Culicoidea</taxon>
        <taxon>Culicidae</taxon>
        <taxon>Anophelinae</taxon>
        <taxon>Anopheles</taxon>
    </lineage>
</organism>
<dbReference type="EnsemblMetazoa" id="ACHR014368-RA">
    <property type="protein sequence ID" value="ACHR014368-PA"/>
    <property type="gene ID" value="ACHR014368"/>
</dbReference>
<dbReference type="Proteomes" id="UP000075881">
    <property type="component" value="Unassembled WGS sequence"/>
</dbReference>
<accession>A0A182KIV6</accession>
<reference evidence="2" key="1">
    <citation type="submission" date="2013-03" db="EMBL/GenBank/DDBJ databases">
        <title>The Genome Sequence of Anopheles christyi ACHKN1017.</title>
        <authorList>
            <consortium name="The Broad Institute Genomics Platform"/>
            <person name="Neafsey D.E."/>
            <person name="Besansky N."/>
            <person name="Walker B."/>
            <person name="Young S.K."/>
            <person name="Zeng Q."/>
            <person name="Gargeya S."/>
            <person name="Fitzgerald M."/>
            <person name="Haas B."/>
            <person name="Abouelleil A."/>
            <person name="Allen A.W."/>
            <person name="Alvarado L."/>
            <person name="Arachchi H.M."/>
            <person name="Berlin A.M."/>
            <person name="Chapman S.B."/>
            <person name="Gainer-Dewar J."/>
            <person name="Goldberg J."/>
            <person name="Griggs A."/>
            <person name="Gujja S."/>
            <person name="Hansen M."/>
            <person name="Howarth C."/>
            <person name="Imamovic A."/>
            <person name="Ireland A."/>
            <person name="Larimer J."/>
            <person name="McCowan C."/>
            <person name="Murphy C."/>
            <person name="Pearson M."/>
            <person name="Poon T.W."/>
            <person name="Priest M."/>
            <person name="Roberts A."/>
            <person name="Saif S."/>
            <person name="Shea T."/>
            <person name="Sisk P."/>
            <person name="Sykes S."/>
            <person name="Wortman J."/>
            <person name="Nusbaum C."/>
            <person name="Birren B."/>
        </authorList>
    </citation>
    <scope>NUCLEOTIDE SEQUENCE [LARGE SCALE GENOMIC DNA]</scope>
    <source>
        <strain evidence="2">ACHKN1017</strain>
    </source>
</reference>
<evidence type="ECO:0000313" key="1">
    <source>
        <dbReference type="EnsemblMetazoa" id="ACHR014368-PA"/>
    </source>
</evidence>
<keyword evidence="2" id="KW-1185">Reference proteome</keyword>
<evidence type="ECO:0000313" key="2">
    <source>
        <dbReference type="Proteomes" id="UP000075881"/>
    </source>
</evidence>
<proteinExistence type="predicted"/>
<dbReference type="AlphaFoldDB" id="A0A182KIV6"/>
<sequence length="104" mass="11144">MRFLCTCAGGIDVGPELGSGVGSDLLYAKSYHACSSRFADASASDTLRVRWTLSAARFQFAERPIVARYAAALESFPRVNARATILAGLGFALIHAHLTLWPGK</sequence>
<reference evidence="1" key="2">
    <citation type="submission" date="2020-05" db="UniProtKB">
        <authorList>
            <consortium name="EnsemblMetazoa"/>
        </authorList>
    </citation>
    <scope>IDENTIFICATION</scope>
    <source>
        <strain evidence="1">ACHKN1017</strain>
    </source>
</reference>